<evidence type="ECO:0000256" key="2">
    <source>
        <dbReference type="ARBA" id="ARBA00022729"/>
    </source>
</evidence>
<evidence type="ECO:0000256" key="3">
    <source>
        <dbReference type="PIRSR" id="PIRSR002825-1"/>
    </source>
</evidence>
<dbReference type="STRING" id="247633.GP2143_16551"/>
<dbReference type="GO" id="GO:0046872">
    <property type="term" value="F:metal ion binding"/>
    <property type="evidence" value="ECO:0007669"/>
    <property type="project" value="UniProtKB-KW"/>
</dbReference>
<organism evidence="4 5">
    <name type="scientific">marine gamma proteobacterium HTCC2143</name>
    <dbReference type="NCBI Taxonomy" id="247633"/>
    <lineage>
        <taxon>Bacteria</taxon>
        <taxon>Pseudomonadati</taxon>
        <taxon>Pseudomonadota</taxon>
        <taxon>Gammaproteobacteria</taxon>
        <taxon>Cellvibrionales</taxon>
        <taxon>Spongiibacteraceae</taxon>
        <taxon>BD1-7 clade</taxon>
    </lineage>
</organism>
<keyword evidence="2" id="KW-0732">Signal</keyword>
<name>A0Y9T0_9GAMM</name>
<sequence length="358" mass="39247">MMIPITRYSLLFPLIFFVLSCGENTTDSSIEKMQYATADVLELPELLVYSARKEHLIKPLFDQFTAQTGIPVNYVTDKAGPLLARLQAEGDNSPADILITVDAGNLWQATQVGVLAPLTSAVLAANVPSNLRDENNHWFALTIRARTIVYSSTKLAPEELSTYEALADAEWNDRLCLRTSKKVYNQSLVATMIAALGEARAEVVVAGWVANLALDPFSNDTKVMEAILADQCDAGIVNTYYYGRLMKSKPELPLALFWPNQQGDGANGRGVHINVSGAGVTRASKHKQEAQQLIEWLSSAEAQIMLMDLNQEYPVNSLVPLNAELASWGEFIADNINVGEAGLLQAQAVKLMDRVGYR</sequence>
<comment type="caution">
    <text evidence="4">The sequence shown here is derived from an EMBL/GenBank/DDBJ whole genome shotgun (WGS) entry which is preliminary data.</text>
</comment>
<dbReference type="Gene3D" id="3.40.190.10">
    <property type="entry name" value="Periplasmic binding protein-like II"/>
    <property type="match status" value="2"/>
</dbReference>
<protein>
    <submittedName>
        <fullName evidence="4">Extracellular solute-binding protein, family 1</fullName>
    </submittedName>
</protein>
<dbReference type="eggNOG" id="COG1840">
    <property type="taxonomic scope" value="Bacteria"/>
</dbReference>
<keyword evidence="3" id="KW-0479">Metal-binding</keyword>
<dbReference type="InterPro" id="IPR026045">
    <property type="entry name" value="Ferric-bd"/>
</dbReference>
<comment type="similarity">
    <text evidence="1">Belongs to the bacterial solute-binding protein 1 family.</text>
</comment>
<evidence type="ECO:0000313" key="5">
    <source>
        <dbReference type="Proteomes" id="UP000004931"/>
    </source>
</evidence>
<feature type="binding site" evidence="3">
    <location>
        <position position="241"/>
    </location>
    <ligand>
        <name>Fe cation</name>
        <dbReference type="ChEBI" id="CHEBI:24875"/>
    </ligand>
</feature>
<accession>A0Y9T0</accession>
<dbReference type="SUPFAM" id="SSF53850">
    <property type="entry name" value="Periplasmic binding protein-like II"/>
    <property type="match status" value="1"/>
</dbReference>
<keyword evidence="5" id="KW-1185">Reference proteome</keyword>
<dbReference type="EMBL" id="AAVT01000001">
    <property type="protein sequence ID" value="EAW32884.1"/>
    <property type="molecule type" value="Genomic_DNA"/>
</dbReference>
<reference evidence="4 5" key="1">
    <citation type="journal article" date="2010" name="J. Bacteriol.">
        <title>Genome sequence of the oligotrophic marine Gammaproteobacterium HTCC2143, isolated from the Oregon Coast.</title>
        <authorList>
            <person name="Oh H.M."/>
            <person name="Kang I."/>
            <person name="Ferriera S."/>
            <person name="Giovannoni S.J."/>
            <person name="Cho J.C."/>
        </authorList>
    </citation>
    <scope>NUCLEOTIDE SEQUENCE [LARGE SCALE GENOMIC DNA]</scope>
    <source>
        <strain evidence="4 5">HTCC2143</strain>
    </source>
</reference>
<evidence type="ECO:0000256" key="1">
    <source>
        <dbReference type="ARBA" id="ARBA00008520"/>
    </source>
</evidence>
<dbReference type="PIRSF" id="PIRSF002825">
    <property type="entry name" value="CfbpA"/>
    <property type="match status" value="1"/>
</dbReference>
<dbReference type="Proteomes" id="UP000004931">
    <property type="component" value="Unassembled WGS sequence"/>
</dbReference>
<proteinExistence type="inferred from homology"/>
<dbReference type="PANTHER" id="PTHR30006">
    <property type="entry name" value="THIAMINE-BINDING PERIPLASMIC PROTEIN-RELATED"/>
    <property type="match status" value="1"/>
</dbReference>
<gene>
    <name evidence="4" type="ORF">GP2143_16551</name>
</gene>
<feature type="binding site" evidence="3">
    <location>
        <position position="240"/>
    </location>
    <ligand>
        <name>Fe cation</name>
        <dbReference type="ChEBI" id="CHEBI:24875"/>
    </ligand>
</feature>
<dbReference type="Pfam" id="PF13416">
    <property type="entry name" value="SBP_bac_8"/>
    <property type="match status" value="1"/>
</dbReference>
<dbReference type="GO" id="GO:0030288">
    <property type="term" value="C:outer membrane-bounded periplasmic space"/>
    <property type="evidence" value="ECO:0007669"/>
    <property type="project" value="TreeGrafter"/>
</dbReference>
<dbReference type="PANTHER" id="PTHR30006:SF15">
    <property type="entry name" value="IRON-UTILIZATION PERIPLASMIC PROTEIN"/>
    <property type="match status" value="1"/>
</dbReference>
<dbReference type="PROSITE" id="PS51257">
    <property type="entry name" value="PROKAR_LIPOPROTEIN"/>
    <property type="match status" value="1"/>
</dbReference>
<dbReference type="InterPro" id="IPR006059">
    <property type="entry name" value="SBP"/>
</dbReference>
<evidence type="ECO:0000313" key="4">
    <source>
        <dbReference type="EMBL" id="EAW32884.1"/>
    </source>
</evidence>
<keyword evidence="3" id="KW-0408">Iron</keyword>
<dbReference type="AlphaFoldDB" id="A0Y9T0"/>